<evidence type="ECO:0000313" key="4">
    <source>
        <dbReference type="EMBL" id="KAF2964978.1"/>
    </source>
</evidence>
<evidence type="ECO:0000313" key="5">
    <source>
        <dbReference type="Proteomes" id="UP000481858"/>
    </source>
</evidence>
<dbReference type="AlphaFoldDB" id="A0A7C8IM84"/>
<dbReference type="InterPro" id="IPR036864">
    <property type="entry name" value="Zn2-C6_fun-type_DNA-bd_sf"/>
</dbReference>
<dbReference type="GO" id="GO:0008270">
    <property type="term" value="F:zinc ion binding"/>
    <property type="evidence" value="ECO:0007669"/>
    <property type="project" value="InterPro"/>
</dbReference>
<evidence type="ECO:0000259" key="3">
    <source>
        <dbReference type="PROSITE" id="PS50048"/>
    </source>
</evidence>
<feature type="region of interest" description="Disordered" evidence="2">
    <location>
        <begin position="62"/>
        <end position="81"/>
    </location>
</feature>
<feature type="region of interest" description="Disordered" evidence="2">
    <location>
        <begin position="180"/>
        <end position="222"/>
    </location>
</feature>
<dbReference type="PANTHER" id="PTHR35392">
    <property type="entry name" value="ZN(II)2CYS6 TRANSCRIPTION FACTOR (EUROFUNG)-RELATED-RELATED"/>
    <property type="match status" value="1"/>
</dbReference>
<dbReference type="PANTHER" id="PTHR35392:SF5">
    <property type="entry name" value="ZN(2)-C6 FUNGAL-TYPE DOMAIN-CONTAINING PROTEIN"/>
    <property type="match status" value="1"/>
</dbReference>
<dbReference type="Proteomes" id="UP000481858">
    <property type="component" value="Unassembled WGS sequence"/>
</dbReference>
<feature type="region of interest" description="Disordered" evidence="2">
    <location>
        <begin position="1"/>
        <end position="31"/>
    </location>
</feature>
<feature type="domain" description="Zn(2)-C6 fungal-type" evidence="3">
    <location>
        <begin position="280"/>
        <end position="312"/>
    </location>
</feature>
<feature type="compositionally biased region" description="Gly residues" evidence="2">
    <location>
        <begin position="662"/>
        <end position="672"/>
    </location>
</feature>
<protein>
    <recommendedName>
        <fullName evidence="3">Zn(2)-C6 fungal-type domain-containing protein</fullName>
    </recommendedName>
</protein>
<dbReference type="Pfam" id="PF00172">
    <property type="entry name" value="Zn_clus"/>
    <property type="match status" value="1"/>
</dbReference>
<dbReference type="EMBL" id="WUBL01000129">
    <property type="protein sequence ID" value="KAF2964978.1"/>
    <property type="molecule type" value="Genomic_DNA"/>
</dbReference>
<dbReference type="SUPFAM" id="SSF57701">
    <property type="entry name" value="Zn2/Cys6 DNA-binding domain"/>
    <property type="match status" value="1"/>
</dbReference>
<organism evidence="4 5">
    <name type="scientific">Xylaria multiplex</name>
    <dbReference type="NCBI Taxonomy" id="323545"/>
    <lineage>
        <taxon>Eukaryota</taxon>
        <taxon>Fungi</taxon>
        <taxon>Dikarya</taxon>
        <taxon>Ascomycota</taxon>
        <taxon>Pezizomycotina</taxon>
        <taxon>Sordariomycetes</taxon>
        <taxon>Xylariomycetidae</taxon>
        <taxon>Xylariales</taxon>
        <taxon>Xylariaceae</taxon>
        <taxon>Xylaria</taxon>
    </lineage>
</organism>
<feature type="compositionally biased region" description="Low complexity" evidence="2">
    <location>
        <begin position="184"/>
        <end position="199"/>
    </location>
</feature>
<feature type="region of interest" description="Disordered" evidence="2">
    <location>
        <begin position="647"/>
        <end position="676"/>
    </location>
</feature>
<name>A0A7C8IM84_9PEZI</name>
<gene>
    <name evidence="4" type="ORF">GQX73_g8576</name>
</gene>
<feature type="compositionally biased region" description="Basic and acidic residues" evidence="2">
    <location>
        <begin position="204"/>
        <end position="222"/>
    </location>
</feature>
<dbReference type="InParanoid" id="A0A7C8IM84"/>
<proteinExistence type="predicted"/>
<keyword evidence="5" id="KW-1185">Reference proteome</keyword>
<dbReference type="CDD" id="cd00067">
    <property type="entry name" value="GAL4"/>
    <property type="match status" value="1"/>
</dbReference>
<dbReference type="InterPro" id="IPR001138">
    <property type="entry name" value="Zn2Cys6_DnaBD"/>
</dbReference>
<accession>A0A7C8IM84</accession>
<keyword evidence="1" id="KW-0539">Nucleus</keyword>
<reference evidence="4 5" key="1">
    <citation type="submission" date="2019-12" db="EMBL/GenBank/DDBJ databases">
        <title>Draft genome sequence of the ascomycete Xylaria multiplex DSM 110363.</title>
        <authorList>
            <person name="Buettner E."/>
            <person name="Kellner H."/>
        </authorList>
    </citation>
    <scope>NUCLEOTIDE SEQUENCE [LARGE SCALE GENOMIC DNA]</scope>
    <source>
        <strain evidence="4 5">DSM 110363</strain>
    </source>
</reference>
<dbReference type="InterPro" id="IPR052973">
    <property type="entry name" value="Fungal_sec-metab_reg_TF"/>
</dbReference>
<dbReference type="OrthoDB" id="4226666at2759"/>
<dbReference type="PROSITE" id="PS50048">
    <property type="entry name" value="ZN2_CY6_FUNGAL_2"/>
    <property type="match status" value="1"/>
</dbReference>
<dbReference type="GO" id="GO:0000981">
    <property type="term" value="F:DNA-binding transcription factor activity, RNA polymerase II-specific"/>
    <property type="evidence" value="ECO:0007669"/>
    <property type="project" value="InterPro"/>
</dbReference>
<comment type="caution">
    <text evidence="4">The sequence shown here is derived from an EMBL/GenBank/DDBJ whole genome shotgun (WGS) entry which is preliminary data.</text>
</comment>
<dbReference type="Gene3D" id="4.10.240.10">
    <property type="entry name" value="Zn(2)-C6 fungal-type DNA-binding domain"/>
    <property type="match status" value="1"/>
</dbReference>
<sequence>MASVASASPSRQDFLRANSTEDTDSWQYVETNSPPAGYIPSPGSSFNGWGIIGYLGASPTMLSPLPPPTSHPNQQSTSGNAAEDSQFFSFLDNQQFVANHEFLFSDLLDGTMDTYQYPQGVQESVCDMPNFEGMDIQAQPADLDIPIRFQHDSNVAPWAPMNLPDGESMFFDTEDAITQMSRTPSHGSAGASSHRSSPSVKPRNPKDTDPIKKVRGGGRVEKKKSAPLDNFVVVTPTTINQQSGNPFECFEVAGGIQRGRKGPLANKAAESARNIRRMGACFCCRSRKVKCDEERPCKNCKKISAHIPQVVCWQFSDFLPVLFPSFIRNHFKKDVMASFISDNVSKFYGPSPRATEPWLIELSSGARFRSTLTIPASFCAPKSVEVLHHWHLTTGAQLDLHSRPAVPIGIDPKDSNQREALKRCTREYIDNLVNESRYAEQVTDSLRSTQLPRQVLEIVRRFAQRSQSVMVKRALSIYVTHYVLTRQICLTARTVDQLHHLRQKQPQELPFLSPNISTQSTARILSRQVKAVLDEHLLKETQGLFAAFGSALKPRSRAEWASCLASFLVLCLLFEGIEAAADTFAVSEAEVALRTRRRSTTFDIENKAGGFTVGGRKEALNMCREIDNLPFRQVAYRFHAVYQTHHAREPGIGPPATNLSASGGGTGSGSGNAGSTFNPLVDPKLDADLEPAAAEMAGSLRALLDIDGSWHELDYLTADPILSQAEAHPYPRDITLDYTGRLLARFLLSFTDEKYLFDGQY</sequence>
<evidence type="ECO:0000256" key="2">
    <source>
        <dbReference type="SAM" id="MobiDB-lite"/>
    </source>
</evidence>
<evidence type="ECO:0000256" key="1">
    <source>
        <dbReference type="ARBA" id="ARBA00023242"/>
    </source>
</evidence>